<dbReference type="Pfam" id="PF00496">
    <property type="entry name" value="SBP_bac_5"/>
    <property type="match status" value="1"/>
</dbReference>
<accession>A0A0S6VYA7</accession>
<dbReference type="GO" id="GO:1904680">
    <property type="term" value="F:peptide transmembrane transporter activity"/>
    <property type="evidence" value="ECO:0007669"/>
    <property type="project" value="TreeGrafter"/>
</dbReference>
<evidence type="ECO:0000313" key="3">
    <source>
        <dbReference type="Proteomes" id="UP000030700"/>
    </source>
</evidence>
<reference evidence="2" key="1">
    <citation type="journal article" date="2015" name="PeerJ">
        <title>First genomic representation of candidate bacterial phylum KSB3 points to enhanced environmental sensing as a trigger of wastewater bulking.</title>
        <authorList>
            <person name="Sekiguchi Y."/>
            <person name="Ohashi A."/>
            <person name="Parks D.H."/>
            <person name="Yamauchi T."/>
            <person name="Tyson G.W."/>
            <person name="Hugenholtz P."/>
        </authorList>
    </citation>
    <scope>NUCLEOTIDE SEQUENCE [LARGE SCALE GENOMIC DNA]</scope>
</reference>
<protein>
    <submittedName>
        <fullName evidence="2">Extracellular solute-binding protein family 5</fullName>
    </submittedName>
</protein>
<dbReference type="GO" id="GO:0015833">
    <property type="term" value="P:peptide transport"/>
    <property type="evidence" value="ECO:0007669"/>
    <property type="project" value="TreeGrafter"/>
</dbReference>
<dbReference type="Proteomes" id="UP000030700">
    <property type="component" value="Unassembled WGS sequence"/>
</dbReference>
<dbReference type="PROSITE" id="PS01040">
    <property type="entry name" value="SBP_BACTERIAL_5"/>
    <property type="match status" value="1"/>
</dbReference>
<dbReference type="InterPro" id="IPR023765">
    <property type="entry name" value="SBP_5_CS"/>
</dbReference>
<evidence type="ECO:0000313" key="2">
    <source>
        <dbReference type="EMBL" id="GAK50545.1"/>
    </source>
</evidence>
<dbReference type="SUPFAM" id="SSF53850">
    <property type="entry name" value="Periplasmic binding protein-like II"/>
    <property type="match status" value="1"/>
</dbReference>
<dbReference type="STRING" id="1499966.U14_01776"/>
<dbReference type="InterPro" id="IPR000914">
    <property type="entry name" value="SBP_5_dom"/>
</dbReference>
<dbReference type="Gene3D" id="3.10.105.10">
    <property type="entry name" value="Dipeptide-binding Protein, Domain 3"/>
    <property type="match status" value="1"/>
</dbReference>
<dbReference type="AlphaFoldDB" id="A0A0S6VYA7"/>
<dbReference type="Gene3D" id="3.40.190.10">
    <property type="entry name" value="Periplasmic binding protein-like II"/>
    <property type="match status" value="1"/>
</dbReference>
<proteinExistence type="predicted"/>
<sequence>MRSFAHTQWKTWGRRRRCYVLPFLAFSLIIWTMLPANAQSQVYQEAQQLSELVAAGKLPPVEQRLPQNPMLLQPVERIGEYGNAWHGVIKKKGDAGALIRSIGYEFLVRWDPQWTGVIPNVAERYEVNADATEYTFYLRKGMKWSDGAPFTADDILFWHEAVFMNKTLTPTFKPPYISGGKPVMVKKIDETTVVFSFTAPNGMFLPQMAMTWGAWPTLYPKHYLQQYHPQYNPDHLEELVAKAGAKDWAELFKMKAGTLADTIGGSGNAELPTLNAWILKTAYPTEEADVIAERNPYYWKIDPAGQQLPYFDRVILHVFESDDELKAIVQSGQLDMQIRHITAPLVAEAPAQYETFPTIPGNSNTAVVNLNFNSQDLVLREIFRQQEFRIGLSHAINRPRIIAEVFRGEGEPYQAAPKAESNLYHERLAQQYLTYDPALANTLLDRAGYTEKDAEGYRLRPDGERLRFTLDMLNLFPYPEVAALLKEDWQTVGVEIIINPLEREPLDARISHNQHDAALWSGEGGLDALLDPRYYVPYHRVAAYAVLWADWYADQTTGEEPPAEVKKQMELYKQVIATADPVSQNLLMQQVLDIAADQFYVIGVSTPPLQYGLKKPNFHNVPGFMPNSSTFLTPSPTNPSQYFISAQ</sequence>
<dbReference type="HOGENOM" id="CLU_017028_8_2_0"/>
<organism evidence="2">
    <name type="scientific">Candidatus Moduliflexus flocculans</name>
    <dbReference type="NCBI Taxonomy" id="1499966"/>
    <lineage>
        <taxon>Bacteria</taxon>
        <taxon>Candidatus Moduliflexota</taxon>
        <taxon>Candidatus Moduliflexia</taxon>
        <taxon>Candidatus Moduliflexales</taxon>
        <taxon>Candidatus Moduliflexaceae</taxon>
    </lineage>
</organism>
<dbReference type="InterPro" id="IPR039424">
    <property type="entry name" value="SBP_5"/>
</dbReference>
<name>A0A0S6VYA7_9BACT</name>
<dbReference type="PANTHER" id="PTHR30290">
    <property type="entry name" value="PERIPLASMIC BINDING COMPONENT OF ABC TRANSPORTER"/>
    <property type="match status" value="1"/>
</dbReference>
<evidence type="ECO:0000259" key="1">
    <source>
        <dbReference type="Pfam" id="PF00496"/>
    </source>
</evidence>
<dbReference type="CDD" id="cd08500">
    <property type="entry name" value="PBP2_NikA_DppA_OppA_like_4"/>
    <property type="match status" value="1"/>
</dbReference>
<dbReference type="PANTHER" id="PTHR30290:SF62">
    <property type="entry name" value="OLIGOPEPTIDE ABC TRANSPORTER, PERIPLASMIC OLIGOPEPTIDE-BINDING PROTEIN"/>
    <property type="match status" value="1"/>
</dbReference>
<feature type="domain" description="Solute-binding protein family 5" evidence="1">
    <location>
        <begin position="117"/>
        <end position="522"/>
    </location>
</feature>
<gene>
    <name evidence="2" type="ORF">U14_01776</name>
</gene>
<keyword evidence="3" id="KW-1185">Reference proteome</keyword>
<dbReference type="EMBL" id="DF820456">
    <property type="protein sequence ID" value="GAK50545.1"/>
    <property type="molecule type" value="Genomic_DNA"/>
</dbReference>